<protein>
    <submittedName>
        <fullName evidence="9">Alpha-1,6-mannosyltransferase/alpha-1,6-mannosyltransferase</fullName>
    </submittedName>
</protein>
<feature type="transmembrane region" description="Helical" evidence="8">
    <location>
        <begin position="390"/>
        <end position="413"/>
    </location>
</feature>
<keyword evidence="4 8" id="KW-0812">Transmembrane</keyword>
<feature type="transmembrane region" description="Helical" evidence="8">
    <location>
        <begin position="207"/>
        <end position="227"/>
    </location>
</feature>
<evidence type="ECO:0000256" key="5">
    <source>
        <dbReference type="ARBA" id="ARBA00022989"/>
    </source>
</evidence>
<feature type="transmembrane region" description="Helical" evidence="8">
    <location>
        <begin position="358"/>
        <end position="378"/>
    </location>
</feature>
<dbReference type="EMBL" id="FOKC01000004">
    <property type="protein sequence ID" value="SFB17537.1"/>
    <property type="molecule type" value="Genomic_DNA"/>
</dbReference>
<reference evidence="9" key="1">
    <citation type="submission" date="2016-10" db="EMBL/GenBank/DDBJ databases">
        <authorList>
            <person name="de Groot N.N."/>
        </authorList>
    </citation>
    <scope>NUCLEOTIDE SEQUENCE [LARGE SCALE GENOMIC DNA]</scope>
    <source>
        <strain evidence="9">CGMCC 1.10697</strain>
    </source>
</reference>
<evidence type="ECO:0000256" key="1">
    <source>
        <dbReference type="ARBA" id="ARBA00004141"/>
    </source>
</evidence>
<feature type="transmembrane region" description="Helical" evidence="8">
    <location>
        <begin position="294"/>
        <end position="317"/>
    </location>
</feature>
<keyword evidence="6 8" id="KW-0472">Membrane</keyword>
<dbReference type="GO" id="GO:0016020">
    <property type="term" value="C:membrane"/>
    <property type="evidence" value="ECO:0007669"/>
    <property type="project" value="UniProtKB-SubCell"/>
</dbReference>
<keyword evidence="5 8" id="KW-1133">Transmembrane helix</keyword>
<dbReference type="Proteomes" id="UP000199113">
    <property type="component" value="Unassembled WGS sequence"/>
</dbReference>
<comment type="subcellular location">
    <subcellularLocation>
        <location evidence="1">Membrane</location>
        <topology evidence="1">Multi-pass membrane protein</topology>
    </subcellularLocation>
</comment>
<keyword evidence="2 9" id="KW-0328">Glycosyltransferase</keyword>
<proteinExistence type="inferred from homology"/>
<organism evidence="9 10">
    <name type="scientific">Nocardioides alpinus</name>
    <dbReference type="NCBI Taxonomy" id="748909"/>
    <lineage>
        <taxon>Bacteria</taxon>
        <taxon>Bacillati</taxon>
        <taxon>Actinomycetota</taxon>
        <taxon>Actinomycetes</taxon>
        <taxon>Propionibacteriales</taxon>
        <taxon>Nocardioidaceae</taxon>
        <taxon>Nocardioides</taxon>
    </lineage>
</organism>
<dbReference type="STRING" id="748909.SAMN05192575_104288"/>
<evidence type="ECO:0000313" key="10">
    <source>
        <dbReference type="Proteomes" id="UP000199113"/>
    </source>
</evidence>
<dbReference type="AlphaFoldDB" id="A0A1I0YWW4"/>
<dbReference type="NCBIfam" id="NF038066">
    <property type="entry name" value="MptB"/>
    <property type="match status" value="1"/>
</dbReference>
<feature type="transmembrane region" description="Helical" evidence="8">
    <location>
        <begin position="448"/>
        <end position="469"/>
    </location>
</feature>
<sequence length="497" mass="50487">MVTKGLAGSVLVLLGGLVVATIPPSAVVAESDLLQVLRGAPVGRMLGLVVVLVGLGMLASAWLHLCRTAARADAREQAAVLARVRLATVAWALPLLVAPPLFSRDGWSYAAQGTLAHRGISPYDYGPWSLVGPRSIPGPIVEGVDPRWMATPAPYGPVPLIGGDLAAGLTADPWLLVVAHRVMALVGLLLLAWAVPRLARWCGANPALASCLVLASPLMVANGVAGLHNDLLMAGLMAAALVVAREHGWVAGAVLGGLAAGVKLPGGLVCVAIVLVTAPAAAGAAVRVRHAARVAAVAVAALVLPGLVWGLGIGWLGALAVPGTVNTPLSLPTLLGGWLDLVAQLVGLGTPDGTFLDLVRLVAQVGIVAASGWILLRLPTADPGQAVRGLALVMAAAVALSPVVHLWYFLWVVPFVAVQRLGRGASGAVVAVSLVGGLVAPMDSSLHGAYLAIVIGSLVVAAVAVLLLITRRARERLAGISTDEWTSSIDATVVDHG</sequence>
<comment type="similarity">
    <text evidence="7">Belongs to the MptA/B family.</text>
</comment>
<feature type="transmembrane region" description="Helical" evidence="8">
    <location>
        <begin position="45"/>
        <end position="66"/>
    </location>
</feature>
<feature type="transmembrane region" description="Helical" evidence="8">
    <location>
        <begin position="264"/>
        <end position="282"/>
    </location>
</feature>
<evidence type="ECO:0000256" key="7">
    <source>
        <dbReference type="ARBA" id="ARBA00043987"/>
    </source>
</evidence>
<dbReference type="InterPro" id="IPR049829">
    <property type="entry name" value="MptA/B-like"/>
</dbReference>
<keyword evidence="3 9" id="KW-0808">Transferase</keyword>
<accession>A0A1I0YWW4</accession>
<evidence type="ECO:0000256" key="3">
    <source>
        <dbReference type="ARBA" id="ARBA00022679"/>
    </source>
</evidence>
<feature type="transmembrane region" description="Helical" evidence="8">
    <location>
        <begin position="174"/>
        <end position="195"/>
    </location>
</feature>
<feature type="transmembrane region" description="Helical" evidence="8">
    <location>
        <begin position="78"/>
        <end position="98"/>
    </location>
</feature>
<dbReference type="Pfam" id="PF26314">
    <property type="entry name" value="MptA_B_family"/>
    <property type="match status" value="1"/>
</dbReference>
<evidence type="ECO:0000256" key="6">
    <source>
        <dbReference type="ARBA" id="ARBA00023136"/>
    </source>
</evidence>
<dbReference type="GO" id="GO:0016757">
    <property type="term" value="F:glycosyltransferase activity"/>
    <property type="evidence" value="ECO:0007669"/>
    <property type="project" value="UniProtKB-KW"/>
</dbReference>
<evidence type="ECO:0000256" key="8">
    <source>
        <dbReference type="SAM" id="Phobius"/>
    </source>
</evidence>
<name>A0A1I0YWW4_9ACTN</name>
<evidence type="ECO:0000313" key="9">
    <source>
        <dbReference type="EMBL" id="SFB17537.1"/>
    </source>
</evidence>
<evidence type="ECO:0000256" key="4">
    <source>
        <dbReference type="ARBA" id="ARBA00022692"/>
    </source>
</evidence>
<evidence type="ECO:0000256" key="2">
    <source>
        <dbReference type="ARBA" id="ARBA00022676"/>
    </source>
</evidence>
<gene>
    <name evidence="9" type="ORF">SAMN05192575_104288</name>
</gene>